<dbReference type="InterPro" id="IPR010982">
    <property type="entry name" value="Lambda_DNA-bd_dom_sf"/>
</dbReference>
<dbReference type="EMBL" id="LJIX01000006">
    <property type="protein sequence ID" value="KQL18549.1"/>
    <property type="molecule type" value="Genomic_DNA"/>
</dbReference>
<comment type="caution">
    <text evidence="2">The sequence shown here is derived from an EMBL/GenBank/DDBJ whole genome shotgun (WGS) entry which is preliminary data.</text>
</comment>
<evidence type="ECO:0000313" key="2">
    <source>
        <dbReference type="EMBL" id="KQL18549.1"/>
    </source>
</evidence>
<accession>A0A0Q3T524</accession>
<evidence type="ECO:0000313" key="3">
    <source>
        <dbReference type="Proteomes" id="UP000050996"/>
    </source>
</evidence>
<reference evidence="2 3" key="1">
    <citation type="submission" date="2015-09" db="EMBL/GenBank/DDBJ databases">
        <title>Genome sequencing project for genomic taxonomy and phylogenomics of Bacillus-like bacteria.</title>
        <authorList>
            <person name="Liu B."/>
            <person name="Wang J."/>
            <person name="Zhu Y."/>
            <person name="Liu G."/>
            <person name="Chen Q."/>
            <person name="Chen Z."/>
            <person name="Lan J."/>
            <person name="Che J."/>
            <person name="Ge C."/>
            <person name="Shi H."/>
            <person name="Pan Z."/>
            <person name="Liu X."/>
        </authorList>
    </citation>
    <scope>NUCLEOTIDE SEQUENCE [LARGE SCALE GENOMIC DNA]</scope>
    <source>
        <strain evidence="2 3">FJAT-18043</strain>
    </source>
</reference>
<protein>
    <submittedName>
        <fullName evidence="2">XRE family transcriptional regulator</fullName>
    </submittedName>
</protein>
<dbReference type="Pfam" id="PF12844">
    <property type="entry name" value="HTH_19"/>
    <property type="match status" value="1"/>
</dbReference>
<gene>
    <name evidence="2" type="ORF">AN957_08205</name>
</gene>
<proteinExistence type="predicted"/>
<dbReference type="Gene3D" id="1.10.260.40">
    <property type="entry name" value="lambda repressor-like DNA-binding domains"/>
    <property type="match status" value="1"/>
</dbReference>
<evidence type="ECO:0000259" key="1">
    <source>
        <dbReference type="PROSITE" id="PS50943"/>
    </source>
</evidence>
<feature type="domain" description="HTH cro/C1-type" evidence="1">
    <location>
        <begin position="14"/>
        <end position="68"/>
    </location>
</feature>
<dbReference type="SUPFAM" id="SSF47413">
    <property type="entry name" value="lambda repressor-like DNA-binding domains"/>
    <property type="match status" value="1"/>
</dbReference>
<dbReference type="SMART" id="SM00530">
    <property type="entry name" value="HTH_XRE"/>
    <property type="match status" value="1"/>
</dbReference>
<dbReference type="PROSITE" id="PS50943">
    <property type="entry name" value="HTH_CROC1"/>
    <property type="match status" value="1"/>
</dbReference>
<keyword evidence="3" id="KW-1185">Reference proteome</keyword>
<dbReference type="RefSeq" id="WP_053475123.1">
    <property type="nucleotide sequence ID" value="NZ_CP041305.1"/>
</dbReference>
<dbReference type="Proteomes" id="UP000050996">
    <property type="component" value="Unassembled WGS sequence"/>
</dbReference>
<dbReference type="InterPro" id="IPR001387">
    <property type="entry name" value="Cro/C1-type_HTH"/>
</dbReference>
<organism evidence="2 3">
    <name type="scientific">Cytobacillus solani</name>
    <dbReference type="NCBI Taxonomy" id="1637975"/>
    <lineage>
        <taxon>Bacteria</taxon>
        <taxon>Bacillati</taxon>
        <taxon>Bacillota</taxon>
        <taxon>Bacilli</taxon>
        <taxon>Bacillales</taxon>
        <taxon>Bacillaceae</taxon>
        <taxon>Cytobacillus</taxon>
    </lineage>
</organism>
<dbReference type="PATRIC" id="fig|1637975.4.peg.1387"/>
<dbReference type="AlphaFoldDB" id="A0A0Q3T524"/>
<dbReference type="CDD" id="cd00093">
    <property type="entry name" value="HTH_XRE"/>
    <property type="match status" value="1"/>
</dbReference>
<name>A0A0Q3T524_9BACI</name>
<dbReference type="STRING" id="1637975.AN957_08205"/>
<sequence>MTRDEIISKVTEKIRLIRTEAGYTQDKMAEIIGISKKTLVQIEKGRVDAGWSTVVVVCALFRETETVRFLFGDEPLEVLETIAREGIDYRREKTMGGKIWWKEIDRKNGLLLQQNIISQHFRIIDEDHFRIYSSFDEASSKERFTELVVEQEKNK</sequence>
<dbReference type="GO" id="GO:0003677">
    <property type="term" value="F:DNA binding"/>
    <property type="evidence" value="ECO:0007669"/>
    <property type="project" value="InterPro"/>
</dbReference>